<feature type="transmembrane region" description="Helical" evidence="3">
    <location>
        <begin position="99"/>
        <end position="123"/>
    </location>
</feature>
<sequence length="198" mass="22411">MNFFNHTATRKKWMAIAGLIWLLYLVFHLLSLLNFHSGKDTFNDFYHWFSQTPFYAFMLVLLIATLIFHVITAVSRQLYNNTSAGVRYQKKYPEAIPRVLAWGGAAALFAFIVFHSVQMTLLIDKVDLYQSIVSMFSNPIMWLIYGLGLITLAAHLHHGLTNVLQTFGLSSKHHHAAAIGIVLVVVVSFISIPMSVIL</sequence>
<proteinExistence type="predicted"/>
<protein>
    <recommendedName>
        <fullName evidence="6">Succinate dehydrogenase</fullName>
    </recommendedName>
</protein>
<dbReference type="KEGG" id="tho:SP60_05955"/>
<name>A0A0M3TUE5_9GAMM</name>
<evidence type="ECO:0000256" key="1">
    <source>
        <dbReference type="ARBA" id="ARBA00022692"/>
    </source>
</evidence>
<dbReference type="InterPro" id="IPR011138">
    <property type="entry name" value="Cytochrome_b-558"/>
</dbReference>
<evidence type="ECO:0000313" key="5">
    <source>
        <dbReference type="Proteomes" id="UP000058020"/>
    </source>
</evidence>
<keyword evidence="2 3" id="KW-1133">Transmembrane helix</keyword>
<reference evidence="4 5" key="1">
    <citation type="journal article" date="2015" name="Genome Announc.">
        <title>Genome Sequence of 'Candidatus Thioglobus autotrophica' Strain EF1, a Chemoautotroph from the SUP05 Clade of Marine Gammaproteobacteria.</title>
        <authorList>
            <person name="Shah V."/>
            <person name="Morris R.M."/>
        </authorList>
    </citation>
    <scope>NUCLEOTIDE SEQUENCE [LARGE SCALE GENOMIC DNA]</scope>
    <source>
        <strain evidence="4 5">EF1</strain>
    </source>
</reference>
<feature type="transmembrane region" description="Helical" evidence="3">
    <location>
        <begin position="176"/>
        <end position="197"/>
    </location>
</feature>
<evidence type="ECO:0000256" key="2">
    <source>
        <dbReference type="ARBA" id="ARBA00022989"/>
    </source>
</evidence>
<evidence type="ECO:0000313" key="4">
    <source>
        <dbReference type="EMBL" id="ALE52785.1"/>
    </source>
</evidence>
<accession>A0A0M3TUE5</accession>
<evidence type="ECO:0008006" key="6">
    <source>
        <dbReference type="Google" id="ProtNLM"/>
    </source>
</evidence>
<organism evidence="4 5">
    <name type="scientific">Candidatus Thioglobus autotrophicus</name>
    <dbReference type="NCBI Taxonomy" id="1705394"/>
    <lineage>
        <taxon>Bacteria</taxon>
        <taxon>Pseudomonadati</taxon>
        <taxon>Pseudomonadota</taxon>
        <taxon>Gammaproteobacteria</taxon>
        <taxon>Candidatus Pseudothioglobaceae</taxon>
        <taxon>Candidatus Thioglobus</taxon>
    </lineage>
</organism>
<dbReference type="InterPro" id="IPR034804">
    <property type="entry name" value="SQR/QFR_C/D"/>
</dbReference>
<dbReference type="STRING" id="1705394.SP60_05955"/>
<dbReference type="SUPFAM" id="SSF81343">
    <property type="entry name" value="Fumarate reductase respiratory complex transmembrane subunits"/>
    <property type="match status" value="1"/>
</dbReference>
<keyword evidence="5" id="KW-1185">Reference proteome</keyword>
<dbReference type="AlphaFoldDB" id="A0A0M3TUE5"/>
<feature type="transmembrane region" description="Helical" evidence="3">
    <location>
        <begin position="12"/>
        <end position="35"/>
    </location>
</feature>
<gene>
    <name evidence="4" type="ORF">SP60_05955</name>
</gene>
<evidence type="ECO:0000256" key="3">
    <source>
        <dbReference type="SAM" id="Phobius"/>
    </source>
</evidence>
<keyword evidence="1 3" id="KW-0812">Transmembrane</keyword>
<dbReference type="NCBIfam" id="TIGR02046">
    <property type="entry name" value="sdhC_b558_fam"/>
    <property type="match status" value="1"/>
</dbReference>
<feature type="transmembrane region" description="Helical" evidence="3">
    <location>
        <begin position="55"/>
        <end position="79"/>
    </location>
</feature>
<dbReference type="GO" id="GO:0016020">
    <property type="term" value="C:membrane"/>
    <property type="evidence" value="ECO:0007669"/>
    <property type="project" value="InterPro"/>
</dbReference>
<dbReference type="Proteomes" id="UP000058020">
    <property type="component" value="Chromosome"/>
</dbReference>
<dbReference type="OrthoDB" id="5608782at2"/>
<keyword evidence="3" id="KW-0472">Membrane</keyword>
<dbReference type="Gene3D" id="1.20.1300.10">
    <property type="entry name" value="Fumarate reductase/succinate dehydrogenase, transmembrane subunit"/>
    <property type="match status" value="1"/>
</dbReference>
<dbReference type="EMBL" id="CP010552">
    <property type="protein sequence ID" value="ALE52785.1"/>
    <property type="molecule type" value="Genomic_DNA"/>
</dbReference>
<dbReference type="RefSeq" id="WP_053951755.1">
    <property type="nucleotide sequence ID" value="NZ_CP010552.1"/>
</dbReference>
<feature type="transmembrane region" description="Helical" evidence="3">
    <location>
        <begin position="143"/>
        <end position="164"/>
    </location>
</feature>
<dbReference type="PATRIC" id="fig|1705394.5.peg.1190"/>